<gene>
    <name evidence="1" type="ORF">GCM10007384_26190</name>
</gene>
<dbReference type="RefSeq" id="WP_027412444.1">
    <property type="nucleotide sequence ID" value="NZ_BMWS01000017.1"/>
</dbReference>
<name>A0A918JVN4_9FLAO</name>
<protein>
    <submittedName>
        <fullName evidence="1">Uncharacterized protein</fullName>
    </submittedName>
</protein>
<evidence type="ECO:0000313" key="2">
    <source>
        <dbReference type="Proteomes" id="UP000601108"/>
    </source>
</evidence>
<dbReference type="EMBL" id="BMWS01000017">
    <property type="protein sequence ID" value="GGX23723.1"/>
    <property type="molecule type" value="Genomic_DNA"/>
</dbReference>
<keyword evidence="2" id="KW-1185">Reference proteome</keyword>
<organism evidence="1 2">
    <name type="scientific">Aquimarina muelleri</name>
    <dbReference type="NCBI Taxonomy" id="279356"/>
    <lineage>
        <taxon>Bacteria</taxon>
        <taxon>Pseudomonadati</taxon>
        <taxon>Bacteroidota</taxon>
        <taxon>Flavobacteriia</taxon>
        <taxon>Flavobacteriales</taxon>
        <taxon>Flavobacteriaceae</taxon>
        <taxon>Aquimarina</taxon>
    </lineage>
</organism>
<dbReference type="AlphaFoldDB" id="A0A918JVN4"/>
<proteinExistence type="predicted"/>
<dbReference type="Proteomes" id="UP000601108">
    <property type="component" value="Unassembled WGS sequence"/>
</dbReference>
<comment type="caution">
    <text evidence="1">The sequence shown here is derived from an EMBL/GenBank/DDBJ whole genome shotgun (WGS) entry which is preliminary data.</text>
</comment>
<sequence length="84" mass="9893">MSLTQLAYEILEQLPLSDVKKAAKEFGLSHYYFKQKIKSIDTDINVLYRAVECMINVHNIKDNEIKELHKIFLNQFKIHLKANN</sequence>
<evidence type="ECO:0000313" key="1">
    <source>
        <dbReference type="EMBL" id="GGX23723.1"/>
    </source>
</evidence>
<accession>A0A918JVN4</accession>
<reference evidence="1 2" key="1">
    <citation type="journal article" date="2014" name="Int. J. Syst. Evol. Microbiol.">
        <title>Complete genome sequence of Corynebacterium casei LMG S-19264T (=DSM 44701T), isolated from a smear-ripened cheese.</title>
        <authorList>
            <consortium name="US DOE Joint Genome Institute (JGI-PGF)"/>
            <person name="Walter F."/>
            <person name="Albersmeier A."/>
            <person name="Kalinowski J."/>
            <person name="Ruckert C."/>
        </authorList>
    </citation>
    <scope>NUCLEOTIDE SEQUENCE [LARGE SCALE GENOMIC DNA]</scope>
    <source>
        <strain evidence="1 2">KCTC 12285</strain>
    </source>
</reference>